<dbReference type="Proteomes" id="UP000247746">
    <property type="component" value="Unassembled WGS sequence"/>
</dbReference>
<dbReference type="RefSeq" id="WP_110921857.1">
    <property type="nucleotide sequence ID" value="NZ_QJSU01000001.1"/>
</dbReference>
<keyword evidence="3" id="KW-1185">Reference proteome</keyword>
<proteinExistence type="predicted"/>
<reference evidence="2 3" key="1">
    <citation type="submission" date="2018-06" db="EMBL/GenBank/DDBJ databases">
        <title>Genomic Encyclopedia of Type Strains, Phase III (KMG-III): the genomes of soil and plant-associated and newly described type strains.</title>
        <authorList>
            <person name="Whitman W."/>
        </authorList>
    </citation>
    <scope>NUCLEOTIDE SEQUENCE [LARGE SCALE GENOMIC DNA]</scope>
    <source>
        <strain evidence="2 3">CECT 5889</strain>
    </source>
</reference>
<keyword evidence="1" id="KW-0812">Transmembrane</keyword>
<dbReference type="EMBL" id="QJSU01000001">
    <property type="protein sequence ID" value="PYE40880.1"/>
    <property type="molecule type" value="Genomic_DNA"/>
</dbReference>
<name>A0A2V4V7Z5_9GAMM</name>
<evidence type="ECO:0008006" key="4">
    <source>
        <dbReference type="Google" id="ProtNLM"/>
    </source>
</evidence>
<comment type="caution">
    <text evidence="2">The sequence shown here is derived from an EMBL/GenBank/DDBJ whole genome shotgun (WGS) entry which is preliminary data.</text>
</comment>
<protein>
    <recommendedName>
        <fullName evidence="4">PilX-like prepilin protein</fullName>
    </recommendedName>
</protein>
<gene>
    <name evidence="2" type="ORF">DFP82_101193</name>
</gene>
<dbReference type="OrthoDB" id="6660611at2"/>
<evidence type="ECO:0000313" key="3">
    <source>
        <dbReference type="Proteomes" id="UP000247746"/>
    </source>
</evidence>
<evidence type="ECO:0000256" key="1">
    <source>
        <dbReference type="SAM" id="Phobius"/>
    </source>
</evidence>
<keyword evidence="1" id="KW-1133">Transmembrane helix</keyword>
<feature type="transmembrane region" description="Helical" evidence="1">
    <location>
        <begin position="20"/>
        <end position="40"/>
    </location>
</feature>
<dbReference type="AlphaFoldDB" id="A0A2V4V7Z5"/>
<keyword evidence="1" id="KW-0472">Membrane</keyword>
<evidence type="ECO:0000313" key="2">
    <source>
        <dbReference type="EMBL" id="PYE40880.1"/>
    </source>
</evidence>
<sequence>MSNIKQYQYPKVSPSSQHGAVLIVVLLFLVLIILAGVIAVKQSTTDLRLATSDQINTLLLQSADNANQNIEQSINGSSDEEIYGDMLSITGPFGYFILNPDSSDDEYVFCFRPRDRFFDINRTSILSSGGSVLGSNNGYCDPTEPEDYVSSRNASMTQVNISLTPASADAEVFKGYTTGQDSSSVSSQAYTFDINNTAVLPAYADTGIGSKNCFEQTSRLDTVTDSEDSIGGCMTAAGVPSAVIYEQANVENQSQRTKCVEFGTGGGLLCTLPSS</sequence>
<accession>A0A2V4V7Z5</accession>
<organism evidence="2 3">
    <name type="scientific">Psychrobacter fozii</name>
    <dbReference type="NCBI Taxonomy" id="198480"/>
    <lineage>
        <taxon>Bacteria</taxon>
        <taxon>Pseudomonadati</taxon>
        <taxon>Pseudomonadota</taxon>
        <taxon>Gammaproteobacteria</taxon>
        <taxon>Moraxellales</taxon>
        <taxon>Moraxellaceae</taxon>
        <taxon>Psychrobacter</taxon>
    </lineage>
</organism>